<feature type="region of interest" description="Disordered" evidence="1">
    <location>
        <begin position="20"/>
        <end position="40"/>
    </location>
</feature>
<proteinExistence type="predicted"/>
<accession>A0A6C0H5I0</accession>
<sequence>MVRRKTLRKKYYKNRQKNIVKKTTHRRRATKRKRVGGAGTGDNVDIEKTTLYETSMKIKEIAGELENFPDRAPTIWNNMKTMTTMNKTFGNLFTEDILQKIDELPTTYDFNKAQVRGIMEHIKTVVENLLNGTLLDQRTYVALLLRESSTVHISGPLQSVALERFEESFQELQRVLKNLIS</sequence>
<organism evidence="2">
    <name type="scientific">viral metagenome</name>
    <dbReference type="NCBI Taxonomy" id="1070528"/>
    <lineage>
        <taxon>unclassified sequences</taxon>
        <taxon>metagenomes</taxon>
        <taxon>organismal metagenomes</taxon>
    </lineage>
</organism>
<protein>
    <submittedName>
        <fullName evidence="2">Uncharacterized protein</fullName>
    </submittedName>
</protein>
<reference evidence="2" key="1">
    <citation type="journal article" date="2020" name="Nature">
        <title>Giant virus diversity and host interactions through global metagenomics.</title>
        <authorList>
            <person name="Schulz F."/>
            <person name="Roux S."/>
            <person name="Paez-Espino D."/>
            <person name="Jungbluth S."/>
            <person name="Walsh D.A."/>
            <person name="Denef V.J."/>
            <person name="McMahon K.D."/>
            <person name="Konstantinidis K.T."/>
            <person name="Eloe-Fadrosh E.A."/>
            <person name="Kyrpides N.C."/>
            <person name="Woyke T."/>
        </authorList>
    </citation>
    <scope>NUCLEOTIDE SEQUENCE</scope>
    <source>
        <strain evidence="2">GVMAG-M-3300023179-63</strain>
    </source>
</reference>
<dbReference type="EMBL" id="MN739866">
    <property type="protein sequence ID" value="QHT75273.1"/>
    <property type="molecule type" value="Genomic_DNA"/>
</dbReference>
<evidence type="ECO:0000313" key="2">
    <source>
        <dbReference type="EMBL" id="QHT75273.1"/>
    </source>
</evidence>
<dbReference type="AlphaFoldDB" id="A0A6C0H5I0"/>
<name>A0A6C0H5I0_9ZZZZ</name>
<evidence type="ECO:0000256" key="1">
    <source>
        <dbReference type="SAM" id="MobiDB-lite"/>
    </source>
</evidence>
<feature type="compositionally biased region" description="Basic residues" evidence="1">
    <location>
        <begin position="20"/>
        <end position="35"/>
    </location>
</feature>